<comment type="caution">
    <text evidence="1">The sequence shown here is derived from an EMBL/GenBank/DDBJ whole genome shotgun (WGS) entry which is preliminary data.</text>
</comment>
<evidence type="ECO:0000313" key="1">
    <source>
        <dbReference type="EMBL" id="TWF99928.1"/>
    </source>
</evidence>
<dbReference type="OrthoDB" id="9963681at2"/>
<organism evidence="1 2">
    <name type="scientific">Kitasatospora viridis</name>
    <dbReference type="NCBI Taxonomy" id="281105"/>
    <lineage>
        <taxon>Bacteria</taxon>
        <taxon>Bacillati</taxon>
        <taxon>Actinomycetota</taxon>
        <taxon>Actinomycetes</taxon>
        <taxon>Kitasatosporales</taxon>
        <taxon>Streptomycetaceae</taxon>
        <taxon>Kitasatospora</taxon>
    </lineage>
</organism>
<dbReference type="AlphaFoldDB" id="A0A561UKN5"/>
<name>A0A561UKN5_9ACTN</name>
<reference evidence="1 2" key="1">
    <citation type="submission" date="2019-06" db="EMBL/GenBank/DDBJ databases">
        <title>Sequencing the genomes of 1000 actinobacteria strains.</title>
        <authorList>
            <person name="Klenk H.-P."/>
        </authorList>
    </citation>
    <scope>NUCLEOTIDE SEQUENCE [LARGE SCALE GENOMIC DNA]</scope>
    <source>
        <strain evidence="1 2">DSM 44826</strain>
    </source>
</reference>
<sequence length="178" mass="20078">MTWLQFIADIKWAVVTLIVLGVASRKLKRVSPETRQAIRDSLLTRKLRVKLGDAEAELGEKQQLVEAAAAAAASDEELHTQIQEITSGEPSAEDVRRVRREAIDAIIRQTVTLTWEARHFNFTLPPIPHVEWDNDRPRVTYGPEVDRERALLLAGAAAGDSELERRWLERLLRPGDGN</sequence>
<accession>A0A561UKN5</accession>
<protein>
    <submittedName>
        <fullName evidence="1">Uncharacterized protein</fullName>
    </submittedName>
</protein>
<gene>
    <name evidence="1" type="ORF">FHX73_113788</name>
</gene>
<dbReference type="EMBL" id="VIWT01000001">
    <property type="protein sequence ID" value="TWF99928.1"/>
    <property type="molecule type" value="Genomic_DNA"/>
</dbReference>
<evidence type="ECO:0000313" key="2">
    <source>
        <dbReference type="Proteomes" id="UP000317940"/>
    </source>
</evidence>
<dbReference type="Proteomes" id="UP000317940">
    <property type="component" value="Unassembled WGS sequence"/>
</dbReference>
<proteinExistence type="predicted"/>
<dbReference type="RefSeq" id="WP_145906104.1">
    <property type="nucleotide sequence ID" value="NZ_BAAAMZ010000021.1"/>
</dbReference>
<keyword evidence="2" id="KW-1185">Reference proteome</keyword>